<accession>A0A8I0U6R7</accession>
<gene>
    <name evidence="2" type="ORF">CYG68_18600</name>
</gene>
<organism evidence="2 3">
    <name type="scientific">Morganella morganii</name>
    <name type="common">Proteus morganii</name>
    <dbReference type="NCBI Taxonomy" id="582"/>
    <lineage>
        <taxon>Bacteria</taxon>
        <taxon>Pseudomonadati</taxon>
        <taxon>Pseudomonadota</taxon>
        <taxon>Gammaproteobacteria</taxon>
        <taxon>Enterobacterales</taxon>
        <taxon>Morganellaceae</taxon>
        <taxon>Morganella</taxon>
    </lineage>
</organism>
<feature type="region of interest" description="Disordered" evidence="1">
    <location>
        <begin position="68"/>
        <end position="103"/>
    </location>
</feature>
<name>A0A8I0U6R7_MORMO</name>
<reference evidence="2" key="1">
    <citation type="submission" date="2017-12" db="EMBL/GenBank/DDBJ databases">
        <title>Genome sequencing and analysis.</title>
        <authorList>
            <person name="Huang Y.-T."/>
        </authorList>
    </citation>
    <scope>NUCLEOTIDE SEQUENCE</scope>
    <source>
        <strain evidence="2">VGH116</strain>
    </source>
</reference>
<dbReference type="EMBL" id="PKLF01000024">
    <property type="protein sequence ID" value="MBE8614382.1"/>
    <property type="molecule type" value="Genomic_DNA"/>
</dbReference>
<evidence type="ECO:0000313" key="2">
    <source>
        <dbReference type="EMBL" id="MBE8614382.1"/>
    </source>
</evidence>
<feature type="compositionally biased region" description="Basic and acidic residues" evidence="1">
    <location>
        <begin position="1"/>
        <end position="13"/>
    </location>
</feature>
<comment type="caution">
    <text evidence="2">The sequence shown here is derived from an EMBL/GenBank/DDBJ whole genome shotgun (WGS) entry which is preliminary data.</text>
</comment>
<proteinExistence type="predicted"/>
<dbReference type="AlphaFoldDB" id="A0A8I0U6R7"/>
<evidence type="ECO:0000256" key="1">
    <source>
        <dbReference type="SAM" id="MobiDB-lite"/>
    </source>
</evidence>
<feature type="compositionally biased region" description="Basic and acidic residues" evidence="1">
    <location>
        <begin position="69"/>
        <end position="83"/>
    </location>
</feature>
<sequence length="103" mass="10836">MDTENKAEFKTEHSGAGFGTGVITPDALGGALLTTAAIALLSQGGNQGSAQGTTQSAVSEGQWIIRNTADQKQDTADLSRDTDNANGSIRPVFDKEKEQKRLQ</sequence>
<dbReference type="RefSeq" id="WP_193830244.1">
    <property type="nucleotide sequence ID" value="NZ_PKLF01000024.1"/>
</dbReference>
<feature type="compositionally biased region" description="Basic and acidic residues" evidence="1">
    <location>
        <begin position="92"/>
        <end position="103"/>
    </location>
</feature>
<feature type="region of interest" description="Disordered" evidence="1">
    <location>
        <begin position="1"/>
        <end position="21"/>
    </location>
</feature>
<dbReference type="Proteomes" id="UP000650477">
    <property type="component" value="Unassembled WGS sequence"/>
</dbReference>
<evidence type="ECO:0000313" key="3">
    <source>
        <dbReference type="Proteomes" id="UP000650477"/>
    </source>
</evidence>
<protein>
    <submittedName>
        <fullName evidence="2">Uncharacterized protein</fullName>
    </submittedName>
</protein>